<evidence type="ECO:0000313" key="3">
    <source>
        <dbReference type="EMBL" id="KIO07353.1"/>
    </source>
</evidence>
<feature type="compositionally biased region" description="Basic residues" evidence="1">
    <location>
        <begin position="30"/>
        <end position="44"/>
    </location>
</feature>
<dbReference type="CDD" id="cd22851">
    <property type="entry name" value="SMN_N"/>
    <property type="match status" value="1"/>
</dbReference>
<organism evidence="3 4">
    <name type="scientific">Pisolithus tinctorius Marx 270</name>
    <dbReference type="NCBI Taxonomy" id="870435"/>
    <lineage>
        <taxon>Eukaryota</taxon>
        <taxon>Fungi</taxon>
        <taxon>Dikarya</taxon>
        <taxon>Basidiomycota</taxon>
        <taxon>Agaricomycotina</taxon>
        <taxon>Agaricomycetes</taxon>
        <taxon>Agaricomycetidae</taxon>
        <taxon>Boletales</taxon>
        <taxon>Sclerodermatineae</taxon>
        <taxon>Pisolithaceae</taxon>
        <taxon>Pisolithus</taxon>
    </lineage>
</organism>
<dbReference type="AlphaFoldDB" id="A0A0C3JE73"/>
<evidence type="ECO:0000313" key="4">
    <source>
        <dbReference type="Proteomes" id="UP000054217"/>
    </source>
</evidence>
<dbReference type="CDD" id="cd22852">
    <property type="entry name" value="SMN_C"/>
    <property type="match status" value="1"/>
</dbReference>
<dbReference type="InterPro" id="IPR047313">
    <property type="entry name" value="SMN_C"/>
</dbReference>
<keyword evidence="4" id="KW-1185">Reference proteome</keyword>
<accession>A0A0C3JE73</accession>
<protein>
    <recommendedName>
        <fullName evidence="2">Survival Motor Neuron Gemin2-binding domain-containing protein</fullName>
    </recommendedName>
</protein>
<feature type="domain" description="Survival Motor Neuron Gemin2-binding" evidence="2">
    <location>
        <begin position="89"/>
        <end position="104"/>
    </location>
</feature>
<gene>
    <name evidence="3" type="ORF">M404DRAFT_408767</name>
</gene>
<dbReference type="InParanoid" id="A0A0C3JE73"/>
<reference evidence="4" key="2">
    <citation type="submission" date="2015-01" db="EMBL/GenBank/DDBJ databases">
        <title>Evolutionary Origins and Diversification of the Mycorrhizal Mutualists.</title>
        <authorList>
            <consortium name="DOE Joint Genome Institute"/>
            <consortium name="Mycorrhizal Genomics Consortium"/>
            <person name="Kohler A."/>
            <person name="Kuo A."/>
            <person name="Nagy L.G."/>
            <person name="Floudas D."/>
            <person name="Copeland A."/>
            <person name="Barry K.W."/>
            <person name="Cichocki N."/>
            <person name="Veneault-Fourrey C."/>
            <person name="LaButti K."/>
            <person name="Lindquist E.A."/>
            <person name="Lipzen A."/>
            <person name="Lundell T."/>
            <person name="Morin E."/>
            <person name="Murat C."/>
            <person name="Riley R."/>
            <person name="Ohm R."/>
            <person name="Sun H."/>
            <person name="Tunlid A."/>
            <person name="Henrissat B."/>
            <person name="Grigoriev I.V."/>
            <person name="Hibbett D.S."/>
            <person name="Martin F."/>
        </authorList>
    </citation>
    <scope>NUCLEOTIDE SEQUENCE [LARGE SCALE GENOMIC DNA]</scope>
    <source>
        <strain evidence="4">Marx 270</strain>
    </source>
</reference>
<feature type="region of interest" description="Disordered" evidence="1">
    <location>
        <begin position="1"/>
        <end position="84"/>
    </location>
</feature>
<evidence type="ECO:0000259" key="2">
    <source>
        <dbReference type="Pfam" id="PF20636"/>
    </source>
</evidence>
<reference evidence="3 4" key="1">
    <citation type="submission" date="2014-04" db="EMBL/GenBank/DDBJ databases">
        <authorList>
            <consortium name="DOE Joint Genome Institute"/>
            <person name="Kuo A."/>
            <person name="Kohler A."/>
            <person name="Costa M.D."/>
            <person name="Nagy L.G."/>
            <person name="Floudas D."/>
            <person name="Copeland A."/>
            <person name="Barry K.W."/>
            <person name="Cichocki N."/>
            <person name="Veneault-Fourrey C."/>
            <person name="LaButti K."/>
            <person name="Lindquist E.A."/>
            <person name="Lipzen A."/>
            <person name="Lundell T."/>
            <person name="Morin E."/>
            <person name="Murat C."/>
            <person name="Sun H."/>
            <person name="Tunlid A."/>
            <person name="Henrissat B."/>
            <person name="Grigoriev I.V."/>
            <person name="Hibbett D.S."/>
            <person name="Martin F."/>
            <person name="Nordberg H.P."/>
            <person name="Cantor M.N."/>
            <person name="Hua S.X."/>
        </authorList>
    </citation>
    <scope>NUCLEOTIDE SEQUENCE [LARGE SCALE GENOMIC DNA]</scope>
    <source>
        <strain evidence="3 4">Marx 270</strain>
    </source>
</reference>
<feature type="compositionally biased region" description="Acidic residues" evidence="1">
    <location>
        <begin position="235"/>
        <end position="261"/>
    </location>
</feature>
<dbReference type="OrthoDB" id="197400at2759"/>
<feature type="compositionally biased region" description="Acidic residues" evidence="1">
    <location>
        <begin position="75"/>
        <end position="84"/>
    </location>
</feature>
<dbReference type="Proteomes" id="UP000054217">
    <property type="component" value="Unassembled WGS sequence"/>
</dbReference>
<evidence type="ECO:0000256" key="1">
    <source>
        <dbReference type="SAM" id="MobiDB-lite"/>
    </source>
</evidence>
<name>A0A0C3JE73_PISTI</name>
<dbReference type="InterPro" id="IPR049481">
    <property type="entry name" value="SMN_G2-BD"/>
</dbReference>
<feature type="region of interest" description="Disordered" evidence="1">
    <location>
        <begin position="229"/>
        <end position="261"/>
    </location>
</feature>
<dbReference type="Pfam" id="PF20636">
    <property type="entry name" value="SMN_G2-BD"/>
    <property type="match status" value="1"/>
</dbReference>
<sequence length="261" mass="29228">MRQLLRYDLEDSSGPSKPPGLGGPSTQPPSKKRKYSQQKGRGAHVQHWDDPGTLQDTMVYDEQENGTLHEHSQFEVEEEAEESRELTYEDIWDDSALIDAWNSAQAEYEAYHGKSKDWKKEPIKKSALWYNVPQPTATKQSKASKDIIVDGDADNTAPIDFDTFVPTHDPSLSEPNTTGSNAPEFFLPPASTSMVSRDEAFNNALSAMYWSGYWTAVYHCQKNTSRDEVLANEGQDYDGEGEELTGGDTDEAEEDLVPAQR</sequence>
<dbReference type="STRING" id="870435.A0A0C3JE73"/>
<proteinExistence type="predicted"/>
<dbReference type="HOGENOM" id="CLU_081907_0_0_1"/>
<dbReference type="EMBL" id="KN831960">
    <property type="protein sequence ID" value="KIO07353.1"/>
    <property type="molecule type" value="Genomic_DNA"/>
</dbReference>